<evidence type="ECO:0000256" key="3">
    <source>
        <dbReference type="SAM" id="MobiDB-lite"/>
    </source>
</evidence>
<dbReference type="GO" id="GO:0005829">
    <property type="term" value="C:cytosol"/>
    <property type="evidence" value="ECO:0007669"/>
    <property type="project" value="TreeGrafter"/>
</dbReference>
<reference evidence="5 6" key="1">
    <citation type="submission" date="2017-04" db="EMBL/GenBank/DDBJ databases">
        <authorList>
            <person name="Afonso C.L."/>
            <person name="Miller P.J."/>
            <person name="Scott M.A."/>
            <person name="Spackman E."/>
            <person name="Goraichik I."/>
            <person name="Dimitrov K.M."/>
            <person name="Suarez D.L."/>
            <person name="Swayne D.E."/>
        </authorList>
    </citation>
    <scope>NUCLEOTIDE SEQUENCE [LARGE SCALE GENOMIC DNA]</scope>
    <source>
        <strain evidence="5 6">DSM 43828</strain>
    </source>
</reference>
<dbReference type="SUPFAM" id="SSF52058">
    <property type="entry name" value="L domain-like"/>
    <property type="match status" value="1"/>
</dbReference>
<dbReference type="PANTHER" id="PTHR46832:SF1">
    <property type="entry name" value="5'-METHYLTHIOADENOSINE_S-ADENOSYLHOMOCYSTEINE NUCLEOSIDASE"/>
    <property type="match status" value="1"/>
</dbReference>
<dbReference type="InterPro" id="IPR032675">
    <property type="entry name" value="LRR_dom_sf"/>
</dbReference>
<feature type="region of interest" description="Disordered" evidence="3">
    <location>
        <begin position="1273"/>
        <end position="1300"/>
    </location>
</feature>
<name>A0A1Y5XCG2_KIBAR</name>
<dbReference type="SUPFAM" id="SSF52540">
    <property type="entry name" value="P-loop containing nucleoside triphosphate hydrolases"/>
    <property type="match status" value="1"/>
</dbReference>
<dbReference type="Gene3D" id="3.40.50.300">
    <property type="entry name" value="P-loop containing nucleotide triphosphate hydrolases"/>
    <property type="match status" value="1"/>
</dbReference>
<keyword evidence="6" id="KW-1185">Reference proteome</keyword>
<protein>
    <submittedName>
        <fullName evidence="5">Predicted NTPase (NACHT family)</fullName>
    </submittedName>
</protein>
<dbReference type="InterPro" id="IPR027417">
    <property type="entry name" value="P-loop_NTPase"/>
</dbReference>
<sequence>MNRRAVIITALEVEFTAVAARLANTGWQAHPQGTRYLVGEYDDWTVALVEIGRGNEEAGHSTERALEFFKPSVALFVGVAGGIKDVGLGDVVFATEVVGYEYGKETSDAFLPRGQVGSSSHELIQAARQLRHELRPEVEFAVVVEPIAAGGKVVADASAPSAQLIQQHYSQVVATEQEGLGFLKAAAARQNVAVGVVRGISDLLSGKSASDAAGWQEKAAHNAAQFTLRLLDVVAPTEPVTIEMVAEHMMAAWLRLRGWPTDDFTSGITDRLARRRAQRLLDDLQDILVDRLEQRWPNVQPSTATVRGLARLTRTPPAIVDIGTIKAVLSQRDDFASDVAGFLVEAYLALPELRPDALAGLTDRATELRERLERGLSTMPQRQVHAGEQISDATYRTDYLRAIGHRLDTLQILGIDLARTIERYSLTTAYVSLSAGHHTDVADVLASSKRLLLIGEAGSGKTTLLQWVAVTTARGQLPSQLEHWGQEAVPFLIRLRRYINGPMPDVEDFPTEVAATLASRKPPNWCSNVLRDGHGIVLIDGLDELPAGRRRIVQEWLDDLFSAYPDNIFILSGRPAALRDNSFRLSDVELAELIPMGPAQITAFIKHWHASTGRNLPTDTDRADHQIKGELLAEHILATPALRDLARTPLLCAVLCALAYARKGVSSLPRRRVELYQAALEMLTGRRDSERHIATSPLGSTERIALLEDLAQWLIRNGQSEISRDKALRHVERALRSLRNVTLTAEEALQDLVERSILREPAVDLIDFVHRTFEEYLAARWMNDQGDVGALLEKAGDPAFSEVITLVAGLSRQRDADALIGELLDRAESTDPELYELVTRCVDACLRVEPEFVDRLSQYYIQLIPPRSFNDALALATGGDTSTALLAQYLNDPNVSLVDDFAELEWCIVALGHIRTPEALRVLADLRIDLRTEMAEVLVDTWSNFPPIEYASRVLTPLNEPMSVDLTDRTRIQFTGQVPSDYRFALHLPTDEFEGQIPQLSNARLHSIEVGETDVAGFISMVSVEGITDISTTLQLTEEFVQFPDCPTLTSLDLILLTDAWQDPFDCQALVAFPNLVVLRLESECKLSNLQALNNLPHLDQLQISSIAGQLSQLSLPALRTLWIRDWPADDFSPIVGCNALQVVDVTGSVVVTLHDLQGLTDLRKIILKDCVSLVDISVLTDLPHLEYVDLRGCVALDENAQDIIDSLPSRVDVLLDESPLDSGPDSNNTRDGSDLEEEQTDDHLVRAVVGTDAADELVGGWIVGTLDEIELPSSEEGLPADEVGLEGFGEGFPPGPEGR</sequence>
<dbReference type="GO" id="GO:0008930">
    <property type="term" value="F:methylthioadenosine nucleosidase activity"/>
    <property type="evidence" value="ECO:0007669"/>
    <property type="project" value="TreeGrafter"/>
</dbReference>
<dbReference type="Proteomes" id="UP000192674">
    <property type="component" value="Unassembled WGS sequence"/>
</dbReference>
<dbReference type="GO" id="GO:0005524">
    <property type="term" value="F:ATP binding"/>
    <property type="evidence" value="ECO:0007669"/>
    <property type="project" value="UniProtKB-KW"/>
</dbReference>
<dbReference type="InterPro" id="IPR035994">
    <property type="entry name" value="Nucleoside_phosphorylase_sf"/>
</dbReference>
<evidence type="ECO:0000313" key="5">
    <source>
        <dbReference type="EMBL" id="SMC85776.1"/>
    </source>
</evidence>
<dbReference type="Gene3D" id="3.80.10.10">
    <property type="entry name" value="Ribonuclease Inhibitor"/>
    <property type="match status" value="1"/>
</dbReference>
<dbReference type="OrthoDB" id="135105at2"/>
<dbReference type="Gene3D" id="3.40.50.1580">
    <property type="entry name" value="Nucleoside phosphorylase domain"/>
    <property type="match status" value="1"/>
</dbReference>
<evidence type="ECO:0000256" key="1">
    <source>
        <dbReference type="ARBA" id="ARBA00022741"/>
    </source>
</evidence>
<dbReference type="PROSITE" id="PS50837">
    <property type="entry name" value="NACHT"/>
    <property type="match status" value="1"/>
</dbReference>
<dbReference type="RefSeq" id="WP_084425962.1">
    <property type="nucleotide sequence ID" value="NZ_FWXV01000002.1"/>
</dbReference>
<gene>
    <name evidence="5" type="ORF">SAMN05661093_02277</name>
</gene>
<keyword evidence="2" id="KW-0067">ATP-binding</keyword>
<dbReference type="GO" id="GO:0009116">
    <property type="term" value="P:nucleoside metabolic process"/>
    <property type="evidence" value="ECO:0007669"/>
    <property type="project" value="InterPro"/>
</dbReference>
<dbReference type="GO" id="GO:0019284">
    <property type="term" value="P:L-methionine salvage from S-adenosylmethionine"/>
    <property type="evidence" value="ECO:0007669"/>
    <property type="project" value="TreeGrafter"/>
</dbReference>
<dbReference type="Pfam" id="PF01048">
    <property type="entry name" value="PNP_UDP_1"/>
    <property type="match status" value="1"/>
</dbReference>
<evidence type="ECO:0000313" key="6">
    <source>
        <dbReference type="Proteomes" id="UP000192674"/>
    </source>
</evidence>
<feature type="region of interest" description="Disordered" evidence="3">
    <location>
        <begin position="1217"/>
        <end position="1243"/>
    </location>
</feature>
<dbReference type="GO" id="GO:0008782">
    <property type="term" value="F:adenosylhomocysteine nucleosidase activity"/>
    <property type="evidence" value="ECO:0007669"/>
    <property type="project" value="TreeGrafter"/>
</dbReference>
<keyword evidence="1" id="KW-0547">Nucleotide-binding</keyword>
<evidence type="ECO:0000256" key="2">
    <source>
        <dbReference type="ARBA" id="ARBA00022840"/>
    </source>
</evidence>
<dbReference type="CDD" id="cd09008">
    <property type="entry name" value="MTAN"/>
    <property type="match status" value="1"/>
</dbReference>
<dbReference type="SUPFAM" id="SSF53167">
    <property type="entry name" value="Purine and uridine phosphorylases"/>
    <property type="match status" value="1"/>
</dbReference>
<organism evidence="5 6">
    <name type="scientific">Kibdelosporangium aridum</name>
    <dbReference type="NCBI Taxonomy" id="2030"/>
    <lineage>
        <taxon>Bacteria</taxon>
        <taxon>Bacillati</taxon>
        <taxon>Actinomycetota</taxon>
        <taxon>Actinomycetes</taxon>
        <taxon>Pseudonocardiales</taxon>
        <taxon>Pseudonocardiaceae</taxon>
        <taxon>Kibdelosporangium</taxon>
    </lineage>
</organism>
<evidence type="ECO:0000259" key="4">
    <source>
        <dbReference type="PROSITE" id="PS50837"/>
    </source>
</evidence>
<accession>A0A1Y5XCG2</accession>
<dbReference type="Pfam" id="PF05729">
    <property type="entry name" value="NACHT"/>
    <property type="match status" value="1"/>
</dbReference>
<dbReference type="InterPro" id="IPR000845">
    <property type="entry name" value="Nucleoside_phosphorylase_d"/>
</dbReference>
<dbReference type="InterPro" id="IPR007111">
    <property type="entry name" value="NACHT_NTPase"/>
</dbReference>
<feature type="domain" description="NACHT" evidence="4">
    <location>
        <begin position="449"/>
        <end position="658"/>
    </location>
</feature>
<dbReference type="EMBL" id="FWXV01000002">
    <property type="protein sequence ID" value="SMC85776.1"/>
    <property type="molecule type" value="Genomic_DNA"/>
</dbReference>
<proteinExistence type="predicted"/>
<dbReference type="PANTHER" id="PTHR46832">
    <property type="entry name" value="5'-METHYLTHIOADENOSINE/S-ADENOSYLHOMOCYSTEINE NUCLEOSIDASE"/>
    <property type="match status" value="1"/>
</dbReference>